<name>A0ABQ9G6R9_9NEOP</name>
<dbReference type="EMBL" id="JARBHB010000016">
    <property type="protein sequence ID" value="KAJ8867176.1"/>
    <property type="molecule type" value="Genomic_DNA"/>
</dbReference>
<keyword evidence="2" id="KW-1185">Reference proteome</keyword>
<proteinExistence type="predicted"/>
<accession>A0ABQ9G6R9</accession>
<dbReference type="Proteomes" id="UP001159363">
    <property type="component" value="Chromosome 15"/>
</dbReference>
<organism evidence="1 2">
    <name type="scientific">Dryococelus australis</name>
    <dbReference type="NCBI Taxonomy" id="614101"/>
    <lineage>
        <taxon>Eukaryota</taxon>
        <taxon>Metazoa</taxon>
        <taxon>Ecdysozoa</taxon>
        <taxon>Arthropoda</taxon>
        <taxon>Hexapoda</taxon>
        <taxon>Insecta</taxon>
        <taxon>Pterygota</taxon>
        <taxon>Neoptera</taxon>
        <taxon>Polyneoptera</taxon>
        <taxon>Phasmatodea</taxon>
        <taxon>Verophasmatodea</taxon>
        <taxon>Anareolatae</taxon>
        <taxon>Phasmatidae</taxon>
        <taxon>Eurycanthinae</taxon>
        <taxon>Dryococelus</taxon>
    </lineage>
</organism>
<comment type="caution">
    <text evidence="1">The sequence shown here is derived from an EMBL/GenBank/DDBJ whole genome shotgun (WGS) entry which is preliminary data.</text>
</comment>
<protein>
    <submittedName>
        <fullName evidence="1">Uncharacterized protein</fullName>
    </submittedName>
</protein>
<evidence type="ECO:0000313" key="1">
    <source>
        <dbReference type="EMBL" id="KAJ8867176.1"/>
    </source>
</evidence>
<sequence length="347" mass="37770">MPYDLYCPSVRRDLEERCCSTYGIYFSSITRAAEHRRVVHRALTARARKVRPSRIVTRQATDLLCASDNGLEWLNRNEVEGADDFTENHMDMLVPVVTLETVPIARTPRCVPLYCHFQHVISGKTMPHFNADLGNKNPSTSGIDRHDSHLRISGATRPGRPWWEASRLTTQPPRACPARPALPGLPRLHFFAPSALPGPNCIARPGQRCLARPGPPCPAQHGLSWPSLLALLYPTFPALPACSVCLPALPCLPSPPCSACLLACPACLPACRPCPHLPVLPCPHLPVLPCLPYLPDLPALPALPCLANCMICLPCLPGLFFLPDCPAVPTLPCPPCLPTLPACHTLP</sequence>
<evidence type="ECO:0000313" key="2">
    <source>
        <dbReference type="Proteomes" id="UP001159363"/>
    </source>
</evidence>
<gene>
    <name evidence="1" type="ORF">PR048_033040</name>
</gene>
<reference evidence="1 2" key="1">
    <citation type="submission" date="2023-02" db="EMBL/GenBank/DDBJ databases">
        <title>LHISI_Scaffold_Assembly.</title>
        <authorList>
            <person name="Stuart O.P."/>
            <person name="Cleave R."/>
            <person name="Magrath M.J.L."/>
            <person name="Mikheyev A.S."/>
        </authorList>
    </citation>
    <scope>NUCLEOTIDE SEQUENCE [LARGE SCALE GENOMIC DNA]</scope>
    <source>
        <strain evidence="1">Daus_M_001</strain>
        <tissue evidence="1">Leg muscle</tissue>
    </source>
</reference>